<dbReference type="PANTHER" id="PTHR45835">
    <property type="entry name" value="YALI0A06105P"/>
    <property type="match status" value="1"/>
</dbReference>
<proteinExistence type="predicted"/>
<accession>A0A6V7P970</accession>
<dbReference type="AlphaFoldDB" id="A0A6V7P970"/>
<dbReference type="PANTHER" id="PTHR45835:SF99">
    <property type="entry name" value="CHROMO DOMAIN-CONTAINING PROTEIN-RELATED"/>
    <property type="match status" value="1"/>
</dbReference>
<dbReference type="InterPro" id="IPR012337">
    <property type="entry name" value="RNaseH-like_sf"/>
</dbReference>
<dbReference type="SUPFAM" id="SSF53098">
    <property type="entry name" value="Ribonuclease H-like"/>
    <property type="match status" value="1"/>
</dbReference>
<name>A0A6V7P970_ANACO</name>
<reference evidence="1" key="1">
    <citation type="submission" date="2020-07" db="EMBL/GenBank/DDBJ databases">
        <authorList>
            <person name="Lin J."/>
        </authorList>
    </citation>
    <scope>NUCLEOTIDE SEQUENCE</scope>
</reference>
<dbReference type="InterPro" id="IPR036397">
    <property type="entry name" value="RNaseH_sf"/>
</dbReference>
<sequence length="124" mass="14013">MKGDIGRCMAKCLTCQQVKAEHRFPAGKLHSLPILVWKWEDISMNFVVDLPRSKGGHDAIWVIVDRLTKSAHFLPIHTTWSGDKLVQVYLDEIVRLHGGRFQLQKLHRDAAGEERDDGLDGLSG</sequence>
<evidence type="ECO:0008006" key="2">
    <source>
        <dbReference type="Google" id="ProtNLM"/>
    </source>
</evidence>
<protein>
    <recommendedName>
        <fullName evidence="2">Integrase zinc-binding domain-containing protein</fullName>
    </recommendedName>
</protein>
<organism evidence="1">
    <name type="scientific">Ananas comosus var. bracteatus</name>
    <name type="common">red pineapple</name>
    <dbReference type="NCBI Taxonomy" id="296719"/>
    <lineage>
        <taxon>Eukaryota</taxon>
        <taxon>Viridiplantae</taxon>
        <taxon>Streptophyta</taxon>
        <taxon>Embryophyta</taxon>
        <taxon>Tracheophyta</taxon>
        <taxon>Spermatophyta</taxon>
        <taxon>Magnoliopsida</taxon>
        <taxon>Liliopsida</taxon>
        <taxon>Poales</taxon>
        <taxon>Bromeliaceae</taxon>
        <taxon>Bromelioideae</taxon>
        <taxon>Ananas</taxon>
    </lineage>
</organism>
<gene>
    <name evidence="1" type="ORF">CB5_LOCUS10554</name>
</gene>
<dbReference type="GO" id="GO:0003676">
    <property type="term" value="F:nucleic acid binding"/>
    <property type="evidence" value="ECO:0007669"/>
    <property type="project" value="InterPro"/>
</dbReference>
<evidence type="ECO:0000313" key="1">
    <source>
        <dbReference type="EMBL" id="CAD1827343.1"/>
    </source>
</evidence>
<dbReference type="Gene3D" id="3.30.420.10">
    <property type="entry name" value="Ribonuclease H-like superfamily/Ribonuclease H"/>
    <property type="match status" value="1"/>
</dbReference>
<dbReference type="EMBL" id="LR862146">
    <property type="protein sequence ID" value="CAD1827343.1"/>
    <property type="molecule type" value="Genomic_DNA"/>
</dbReference>